<evidence type="ECO:0000313" key="3">
    <source>
        <dbReference type="Proteomes" id="UP000092154"/>
    </source>
</evidence>
<dbReference type="OrthoDB" id="2704172at2759"/>
<sequence>MCPGMIGDFSLALDSLDDSEGASEVKKRWTMTGTFSYSSVDEEHPPNICHDLESFIFLAFMLRVNVTGPYHQLQDWPVPVHNTDAIVTGISTTVDSANFTAKKFKHSNVGWSKNNIPPLTQPCTRTTAAAAASAELLAHSSLVPQWAKLGVSNFQVDEVMMQKETLTWDMFERSFHPYWKVGNMMAIWQKIYDLLWPSPTEKCWGLTPAKLINVLREMIDAVLVNKDGAPDRLLMMTARERYHNSLTNLTSKQAVMVSHTEYLPASVPPSSSHISTTSGFTGFENHTPEGMRRNMQTSANPSGKKCKTCLLQDSDSSTTATTSSSVFPSSGTAATSINSSNLSGEGKCQRKSKGY</sequence>
<evidence type="ECO:0000313" key="2">
    <source>
        <dbReference type="EMBL" id="OAX31424.1"/>
    </source>
</evidence>
<dbReference type="AlphaFoldDB" id="A0A1B7MFP4"/>
<feature type="compositionally biased region" description="Low complexity" evidence="1">
    <location>
        <begin position="314"/>
        <end position="332"/>
    </location>
</feature>
<proteinExistence type="predicted"/>
<name>A0A1B7MFP4_9AGAM</name>
<feature type="region of interest" description="Disordered" evidence="1">
    <location>
        <begin position="284"/>
        <end position="355"/>
    </location>
</feature>
<dbReference type="EMBL" id="KV449408">
    <property type="protein sequence ID" value="OAX31424.1"/>
    <property type="molecule type" value="Genomic_DNA"/>
</dbReference>
<feature type="compositionally biased region" description="Polar residues" evidence="1">
    <location>
        <begin position="333"/>
        <end position="343"/>
    </location>
</feature>
<reference evidence="2 3" key="1">
    <citation type="submission" date="2016-06" db="EMBL/GenBank/DDBJ databases">
        <title>Comparative genomics of the ectomycorrhizal sister species Rhizopogon vinicolor and Rhizopogon vesiculosus (Basidiomycota: Boletales) reveals a divergence of the mating type B locus.</title>
        <authorList>
            <consortium name="DOE Joint Genome Institute"/>
            <person name="Mujic A.B."/>
            <person name="Kuo A."/>
            <person name="Tritt A."/>
            <person name="Lipzen A."/>
            <person name="Chen C."/>
            <person name="Johnson J."/>
            <person name="Sharma A."/>
            <person name="Barry K."/>
            <person name="Grigoriev I.V."/>
            <person name="Spatafora J.W."/>
        </authorList>
    </citation>
    <scope>NUCLEOTIDE SEQUENCE [LARGE SCALE GENOMIC DNA]</scope>
    <source>
        <strain evidence="2 3">AM-OR11-026</strain>
    </source>
</reference>
<accession>A0A1B7MFP4</accession>
<keyword evidence="3" id="KW-1185">Reference proteome</keyword>
<organism evidence="2 3">
    <name type="scientific">Rhizopogon vinicolor AM-OR11-026</name>
    <dbReference type="NCBI Taxonomy" id="1314800"/>
    <lineage>
        <taxon>Eukaryota</taxon>
        <taxon>Fungi</taxon>
        <taxon>Dikarya</taxon>
        <taxon>Basidiomycota</taxon>
        <taxon>Agaricomycotina</taxon>
        <taxon>Agaricomycetes</taxon>
        <taxon>Agaricomycetidae</taxon>
        <taxon>Boletales</taxon>
        <taxon>Suillineae</taxon>
        <taxon>Rhizopogonaceae</taxon>
        <taxon>Rhizopogon</taxon>
    </lineage>
</organism>
<evidence type="ECO:0000256" key="1">
    <source>
        <dbReference type="SAM" id="MobiDB-lite"/>
    </source>
</evidence>
<gene>
    <name evidence="2" type="ORF">K503DRAFT_806077</name>
</gene>
<protein>
    <submittedName>
        <fullName evidence="2">Uncharacterized protein</fullName>
    </submittedName>
</protein>
<dbReference type="Proteomes" id="UP000092154">
    <property type="component" value="Unassembled WGS sequence"/>
</dbReference>
<dbReference type="InParanoid" id="A0A1B7MFP4"/>